<dbReference type="InterPro" id="IPR051016">
    <property type="entry name" value="Diverse_Substrate_AcTransf"/>
</dbReference>
<dbReference type="Gene3D" id="3.40.630.30">
    <property type="match status" value="1"/>
</dbReference>
<sequence>MMEAEPSVVGQVVANMEHPSASIVEAERVLVPFAEAPRLDEGPETEGTSGEMFSGADLSREEPQLETAEQHLEQEPQLKDAEQHEAAAFHKTLDQVKTTPETFRDDGFGKESTFGCLVAEVPPEEKTKEGHRIIGYQFHYVSYCTWDGPILFGEDLYVMPDFRGTEEAGPLKACAKPAPSCLPPQIALQKGCSQFRFISARWNQPAMNFYTKLGAVNVTDRNHWIVCHIDKHDVQRLAEQAREQQSG</sequence>
<dbReference type="EMBL" id="JAIPUX010000521">
    <property type="protein sequence ID" value="KAH0626107.1"/>
    <property type="molecule type" value="Genomic_DNA"/>
</dbReference>
<keyword evidence="1" id="KW-0808">Transferase</keyword>
<dbReference type="InterPro" id="IPR016181">
    <property type="entry name" value="Acyl_CoA_acyltransferase"/>
</dbReference>
<evidence type="ECO:0000256" key="1">
    <source>
        <dbReference type="ARBA" id="ARBA00022679"/>
    </source>
</evidence>
<dbReference type="SUPFAM" id="SSF55729">
    <property type="entry name" value="Acyl-CoA N-acyltransferases (Nat)"/>
    <property type="match status" value="1"/>
</dbReference>
<name>A0ABQ7T999_PHRPL</name>
<comment type="caution">
    <text evidence="4">The sequence shown here is derived from an EMBL/GenBank/DDBJ whole genome shotgun (WGS) entry which is preliminary data.</text>
</comment>
<evidence type="ECO:0008006" key="6">
    <source>
        <dbReference type="Google" id="ProtNLM"/>
    </source>
</evidence>
<evidence type="ECO:0000256" key="2">
    <source>
        <dbReference type="ARBA" id="ARBA00023315"/>
    </source>
</evidence>
<evidence type="ECO:0000313" key="5">
    <source>
        <dbReference type="Proteomes" id="UP000826234"/>
    </source>
</evidence>
<evidence type="ECO:0000256" key="3">
    <source>
        <dbReference type="SAM" id="MobiDB-lite"/>
    </source>
</evidence>
<protein>
    <recommendedName>
        <fullName evidence="6">N-acetyltransferase domain-containing protein</fullName>
    </recommendedName>
</protein>
<accession>A0ABQ7T999</accession>
<feature type="compositionally biased region" description="Basic and acidic residues" evidence="3">
    <location>
        <begin position="58"/>
        <end position="75"/>
    </location>
</feature>
<dbReference type="PANTHER" id="PTHR10545:SF51">
    <property type="entry name" value="THIALYSINE N-EPSILON-ACETYLTRANSFERASE"/>
    <property type="match status" value="1"/>
</dbReference>
<reference evidence="4 5" key="1">
    <citation type="journal article" date="2022" name="Gigascience">
        <title>A chromosome-level genome assembly and annotation of the desert horned lizard, Phrynosoma platyrhinos, provides insight into chromosomal rearrangements among reptiles.</title>
        <authorList>
            <person name="Koochekian N."/>
            <person name="Ascanio A."/>
            <person name="Farleigh K."/>
            <person name="Card D.C."/>
            <person name="Schield D.R."/>
            <person name="Castoe T.A."/>
            <person name="Jezkova T."/>
        </authorList>
    </citation>
    <scope>NUCLEOTIDE SEQUENCE [LARGE SCALE GENOMIC DNA]</scope>
    <source>
        <strain evidence="4">NK-2021</strain>
    </source>
</reference>
<evidence type="ECO:0000313" key="4">
    <source>
        <dbReference type="EMBL" id="KAH0626107.1"/>
    </source>
</evidence>
<keyword evidence="5" id="KW-1185">Reference proteome</keyword>
<gene>
    <name evidence="4" type="ORF">JD844_000867</name>
</gene>
<dbReference type="Proteomes" id="UP000826234">
    <property type="component" value="Unassembled WGS sequence"/>
</dbReference>
<dbReference type="PANTHER" id="PTHR10545">
    <property type="entry name" value="DIAMINE N-ACETYLTRANSFERASE"/>
    <property type="match status" value="1"/>
</dbReference>
<feature type="region of interest" description="Disordered" evidence="3">
    <location>
        <begin position="37"/>
        <end position="75"/>
    </location>
</feature>
<proteinExistence type="predicted"/>
<keyword evidence="2" id="KW-0012">Acyltransferase</keyword>
<organism evidence="4 5">
    <name type="scientific">Phrynosoma platyrhinos</name>
    <name type="common">Desert horned lizard</name>
    <dbReference type="NCBI Taxonomy" id="52577"/>
    <lineage>
        <taxon>Eukaryota</taxon>
        <taxon>Metazoa</taxon>
        <taxon>Chordata</taxon>
        <taxon>Craniata</taxon>
        <taxon>Vertebrata</taxon>
        <taxon>Euteleostomi</taxon>
        <taxon>Lepidosauria</taxon>
        <taxon>Squamata</taxon>
        <taxon>Bifurcata</taxon>
        <taxon>Unidentata</taxon>
        <taxon>Episquamata</taxon>
        <taxon>Toxicofera</taxon>
        <taxon>Iguania</taxon>
        <taxon>Phrynosomatidae</taxon>
        <taxon>Phrynosomatinae</taxon>
        <taxon>Phrynosoma</taxon>
    </lineage>
</organism>